<dbReference type="PROSITE" id="PS51644">
    <property type="entry name" value="HTH_OST"/>
    <property type="match status" value="1"/>
</dbReference>
<dbReference type="CDD" id="cd10146">
    <property type="entry name" value="LabA_like_C"/>
    <property type="match status" value="1"/>
</dbReference>
<dbReference type="Pfam" id="PF12872">
    <property type="entry name" value="OST-HTH"/>
    <property type="match status" value="1"/>
</dbReference>
<feature type="domain" description="HTH OST-type" evidence="2">
    <location>
        <begin position="171"/>
        <end position="247"/>
    </location>
</feature>
<protein>
    <submittedName>
        <fullName evidence="3">NYN domain-containing protein</fullName>
    </submittedName>
</protein>
<dbReference type="Proteomes" id="UP001597308">
    <property type="component" value="Unassembled WGS sequence"/>
</dbReference>
<reference evidence="4" key="1">
    <citation type="journal article" date="2019" name="Int. J. Syst. Evol. Microbiol.">
        <title>The Global Catalogue of Microorganisms (GCM) 10K type strain sequencing project: providing services to taxonomists for standard genome sequencing and annotation.</title>
        <authorList>
            <consortium name="The Broad Institute Genomics Platform"/>
            <consortium name="The Broad Institute Genome Sequencing Center for Infectious Disease"/>
            <person name="Wu L."/>
            <person name="Ma J."/>
        </authorList>
    </citation>
    <scope>NUCLEOTIDE SEQUENCE [LARGE SCALE GENOMIC DNA]</scope>
    <source>
        <strain evidence="4">KCTC 23707</strain>
    </source>
</reference>
<dbReference type="RefSeq" id="WP_378800720.1">
    <property type="nucleotide sequence ID" value="NZ_JBHUER010000010.1"/>
</dbReference>
<feature type="region of interest" description="Disordered" evidence="1">
    <location>
        <begin position="240"/>
        <end position="260"/>
    </location>
</feature>
<dbReference type="EMBL" id="JBHUER010000010">
    <property type="protein sequence ID" value="MFD1704674.1"/>
    <property type="molecule type" value="Genomic_DNA"/>
</dbReference>
<dbReference type="CDD" id="cd11297">
    <property type="entry name" value="PIN_LabA-like_N_1"/>
    <property type="match status" value="1"/>
</dbReference>
<comment type="caution">
    <text evidence="3">The sequence shown here is derived from an EMBL/GenBank/DDBJ whole genome shotgun (WGS) entry which is preliminary data.</text>
</comment>
<gene>
    <name evidence="3" type="ORF">ACFSCV_16830</name>
</gene>
<sequence length="260" mass="27862">MTRPADGAADRAPTLAVLIDGDNVSPKVIEGLLAEVATYGASGVRRVYGDWTSPNLKGWKACLLEHSLQPIQQFAYTTGKGATDGAMIIDAMDLLYTGRFDGFCLVSSDSDFVRLAQRIREQAVPVYGFGERKTPRPFITACDKFVYFDVLGAPAEAPDEARPAPASRRAIDDAGKALLRAAAAAVADESGWANLSAVGSRIAKQAPDFDPRNYGFSRLSDLVEAAGLFEVDRSEQRQKGVHLRLKSANAASGRSGGRRP</sequence>
<proteinExistence type="predicted"/>
<dbReference type="PANTHER" id="PTHR35811:SF1">
    <property type="entry name" value="HTH OST-TYPE DOMAIN-CONTAINING PROTEIN"/>
    <property type="match status" value="1"/>
</dbReference>
<name>A0ABW4KAD3_9HYPH</name>
<evidence type="ECO:0000313" key="4">
    <source>
        <dbReference type="Proteomes" id="UP001597308"/>
    </source>
</evidence>
<evidence type="ECO:0000313" key="3">
    <source>
        <dbReference type="EMBL" id="MFD1704674.1"/>
    </source>
</evidence>
<dbReference type="InterPro" id="IPR041966">
    <property type="entry name" value="LOTUS-like"/>
</dbReference>
<dbReference type="InterPro" id="IPR025605">
    <property type="entry name" value="OST-HTH/LOTUS_dom"/>
</dbReference>
<keyword evidence="4" id="KW-1185">Reference proteome</keyword>
<dbReference type="Pfam" id="PF01936">
    <property type="entry name" value="NYN"/>
    <property type="match status" value="1"/>
</dbReference>
<dbReference type="InterPro" id="IPR021139">
    <property type="entry name" value="NYN"/>
</dbReference>
<dbReference type="Gene3D" id="3.40.50.1010">
    <property type="entry name" value="5'-nuclease"/>
    <property type="match status" value="1"/>
</dbReference>
<accession>A0ABW4KAD3</accession>
<organism evidence="3 4">
    <name type="scientific">Methylopila henanensis</name>
    <dbReference type="NCBI Taxonomy" id="873516"/>
    <lineage>
        <taxon>Bacteria</taxon>
        <taxon>Pseudomonadati</taxon>
        <taxon>Pseudomonadota</taxon>
        <taxon>Alphaproteobacteria</taxon>
        <taxon>Hyphomicrobiales</taxon>
        <taxon>Methylopilaceae</taxon>
        <taxon>Methylopila</taxon>
    </lineage>
</organism>
<evidence type="ECO:0000256" key="1">
    <source>
        <dbReference type="SAM" id="MobiDB-lite"/>
    </source>
</evidence>
<evidence type="ECO:0000259" key="2">
    <source>
        <dbReference type="PROSITE" id="PS51644"/>
    </source>
</evidence>
<dbReference type="PANTHER" id="PTHR35811">
    <property type="entry name" value="SLR1870 PROTEIN"/>
    <property type="match status" value="1"/>
</dbReference>
<dbReference type="Gene3D" id="3.30.420.610">
    <property type="entry name" value="LOTUS domain-like"/>
    <property type="match status" value="1"/>
</dbReference>